<dbReference type="FunFam" id="3.90.400.10:FF:000002">
    <property type="entry name" value="Sucrose isomerase"/>
    <property type="match status" value="1"/>
</dbReference>
<dbReference type="AlphaFoldDB" id="A0A430ACU8"/>
<protein>
    <submittedName>
        <fullName evidence="5">Alpha-glucosidase</fullName>
    </submittedName>
</protein>
<gene>
    <name evidence="5" type="ORF">CBF31_03235</name>
</gene>
<dbReference type="InterPro" id="IPR006047">
    <property type="entry name" value="GH13_cat_dom"/>
</dbReference>
<dbReference type="SUPFAM" id="SSF51445">
    <property type="entry name" value="(Trans)glycosidases"/>
    <property type="match status" value="1"/>
</dbReference>
<comment type="caution">
    <text evidence="5">The sequence shown here is derived from an EMBL/GenBank/DDBJ whole genome shotgun (WGS) entry which is preliminary data.</text>
</comment>
<dbReference type="RefSeq" id="WP_126830918.1">
    <property type="nucleotide sequence ID" value="NZ_CBCRYB010000007.1"/>
</dbReference>
<dbReference type="PANTHER" id="PTHR10357">
    <property type="entry name" value="ALPHA-AMYLASE FAMILY MEMBER"/>
    <property type="match status" value="1"/>
</dbReference>
<keyword evidence="6" id="KW-1185">Reference proteome</keyword>
<comment type="similarity">
    <text evidence="1">Belongs to the glycosyl hydrolase 13 family.</text>
</comment>
<organism evidence="5 6">
    <name type="scientific">Vagococcus fessus</name>
    <dbReference type="NCBI Taxonomy" id="120370"/>
    <lineage>
        <taxon>Bacteria</taxon>
        <taxon>Bacillati</taxon>
        <taxon>Bacillota</taxon>
        <taxon>Bacilli</taxon>
        <taxon>Lactobacillales</taxon>
        <taxon>Enterococcaceae</taxon>
        <taxon>Vagococcus</taxon>
    </lineage>
</organism>
<evidence type="ECO:0000313" key="5">
    <source>
        <dbReference type="EMBL" id="RSU05044.1"/>
    </source>
</evidence>
<evidence type="ECO:0000256" key="3">
    <source>
        <dbReference type="ARBA" id="ARBA00023295"/>
    </source>
</evidence>
<dbReference type="SMART" id="SM00642">
    <property type="entry name" value="Aamy"/>
    <property type="match status" value="1"/>
</dbReference>
<keyword evidence="2" id="KW-0378">Hydrolase</keyword>
<evidence type="ECO:0000259" key="4">
    <source>
        <dbReference type="SMART" id="SM00642"/>
    </source>
</evidence>
<dbReference type="Pfam" id="PF00128">
    <property type="entry name" value="Alpha-amylase"/>
    <property type="match status" value="1"/>
</dbReference>
<evidence type="ECO:0000313" key="6">
    <source>
        <dbReference type="Proteomes" id="UP000287101"/>
    </source>
</evidence>
<dbReference type="Gene3D" id="2.60.40.1180">
    <property type="entry name" value="Golgi alpha-mannosidase II"/>
    <property type="match status" value="1"/>
</dbReference>
<dbReference type="Proteomes" id="UP000287101">
    <property type="component" value="Unassembled WGS sequence"/>
</dbReference>
<dbReference type="Gene3D" id="3.20.20.80">
    <property type="entry name" value="Glycosidases"/>
    <property type="match status" value="1"/>
</dbReference>
<reference evidence="5 6" key="1">
    <citation type="submission" date="2017-05" db="EMBL/GenBank/DDBJ databases">
        <title>Vagococcus spp. assemblies.</title>
        <authorList>
            <person name="Gulvik C.A."/>
        </authorList>
    </citation>
    <scope>NUCLEOTIDE SEQUENCE [LARGE SCALE GENOMIC DNA]</scope>
    <source>
        <strain evidence="5 6">CCUG 41755</strain>
    </source>
</reference>
<dbReference type="SUPFAM" id="SSF51011">
    <property type="entry name" value="Glycosyl hydrolase domain"/>
    <property type="match status" value="1"/>
</dbReference>
<dbReference type="GO" id="GO:0009313">
    <property type="term" value="P:oligosaccharide catabolic process"/>
    <property type="evidence" value="ECO:0007669"/>
    <property type="project" value="TreeGrafter"/>
</dbReference>
<dbReference type="GO" id="GO:0004556">
    <property type="term" value="F:alpha-amylase activity"/>
    <property type="evidence" value="ECO:0007669"/>
    <property type="project" value="TreeGrafter"/>
</dbReference>
<dbReference type="PANTHER" id="PTHR10357:SF179">
    <property type="entry name" value="NEUTRAL AND BASIC AMINO ACID TRANSPORT PROTEIN RBAT"/>
    <property type="match status" value="1"/>
</dbReference>
<feature type="domain" description="Glycosyl hydrolase family 13 catalytic" evidence="4">
    <location>
        <begin position="13"/>
        <end position="424"/>
    </location>
</feature>
<sequence>MSSNWWQEAIVYQIYPKSFKDSNHDGIGDIKGIIDELDYIKDLGVNTLWLNPIFISPQIDNGYDISNYYAIDPIFGTEEELELFIKEAHKRELKVVFDFVLNHTSKQHPWFQEALKGPENIYRDYYIWEKPKEDNGLPNNWASFFGGSVWEMDDKSGEYYFHLFDKEMPDLNWENVEVRHAMLHIAKYWLSKGIDGYRLDAFIHMAKADLSLNVPDTPEGEFAIAEEYYANLPKVQEYLAEFIGELRKIKPDIFILGEAASATCELAKEYTDSNRNQCDTVVSFRYFPERVVEKNDKVPESLLTKELDVSAFKETMAEWQAALAGERYPTLYWNNHDMPRLVSRFGNDDTYRDESAKMLATVMYLMRGLPVLLYGEEIGMKNLVSHDVSDFQAPEAVSYYKDMLAKGISSKEALARLSSVNKEASRGGMQWTEEANAGFSTVSPWSGVNEEQLYNVREQSQDEESILSYYQALLRLKKESLFSEGAFELLPTSDASIVYRRFTEDKEALVIANMTDKICPIEVYVSLKEYDIVLSNLTSNSDNLKELPPYGVIVLIKNKK</sequence>
<dbReference type="InterPro" id="IPR045857">
    <property type="entry name" value="O16G_dom_2"/>
</dbReference>
<dbReference type="InterPro" id="IPR017853">
    <property type="entry name" value="GH"/>
</dbReference>
<proteinExistence type="inferred from homology"/>
<dbReference type="InterPro" id="IPR013780">
    <property type="entry name" value="Glyco_hydro_b"/>
</dbReference>
<dbReference type="EMBL" id="NGJY01000001">
    <property type="protein sequence ID" value="RSU05044.1"/>
    <property type="molecule type" value="Genomic_DNA"/>
</dbReference>
<evidence type="ECO:0000256" key="2">
    <source>
        <dbReference type="ARBA" id="ARBA00022801"/>
    </source>
</evidence>
<evidence type="ECO:0000256" key="1">
    <source>
        <dbReference type="ARBA" id="ARBA00008061"/>
    </source>
</evidence>
<name>A0A430ACU8_9ENTE</name>
<keyword evidence="3" id="KW-0326">Glycosidase</keyword>
<dbReference type="CDD" id="cd11333">
    <property type="entry name" value="AmyAc_SI_OligoGlu_DGase"/>
    <property type="match status" value="1"/>
</dbReference>
<dbReference type="Gene3D" id="3.90.400.10">
    <property type="entry name" value="Oligo-1,6-glucosidase, Domain 2"/>
    <property type="match status" value="1"/>
</dbReference>
<accession>A0A430ACU8</accession>
<dbReference type="OrthoDB" id="9805159at2"/>